<evidence type="ECO:0000259" key="1">
    <source>
        <dbReference type="Pfam" id="PF01966"/>
    </source>
</evidence>
<dbReference type="InterPro" id="IPR006674">
    <property type="entry name" value="HD_domain"/>
</dbReference>
<accession>D6Z716</accession>
<sequence>MQCPGQDSRFWDGSAVFETTCEKCGAELEFFKDDAKRVCKSCGHRMLNPKMDFGCASYCPYAEQCLGELPPELLKKKQEELVDKVAVAVKKLYGDDFKRIGHAGRVANRAAELAADTEGANPAVVRLAAYLHDLYQPAAEAAEQGQATAEIRQLLADAGANTGLVEEICHAVESLHQTTTDNADDKEININLQILHQAHRAAEEQH</sequence>
<protein>
    <submittedName>
        <fullName evidence="2">Metal dependent phosphohydrolase</fullName>
    </submittedName>
</protein>
<dbReference type="InParanoid" id="D6Z716"/>
<dbReference type="SUPFAM" id="SSF109604">
    <property type="entry name" value="HD-domain/PDEase-like"/>
    <property type="match status" value="1"/>
</dbReference>
<keyword evidence="2" id="KW-0378">Hydrolase</keyword>
<dbReference type="eggNOG" id="COG1418">
    <property type="taxonomic scope" value="Bacteria"/>
</dbReference>
<dbReference type="KEGG" id="dak:DaAHT2_2338"/>
<proteinExistence type="predicted"/>
<name>D6Z716_DESAT</name>
<dbReference type="Proteomes" id="UP000001508">
    <property type="component" value="Chromosome"/>
</dbReference>
<feature type="domain" description="HD" evidence="1">
    <location>
        <begin position="99"/>
        <end position="198"/>
    </location>
</feature>
<gene>
    <name evidence="2" type="ordered locus">DaAHT2_2338</name>
</gene>
<dbReference type="STRING" id="589865.DaAHT2_2338"/>
<evidence type="ECO:0000313" key="2">
    <source>
        <dbReference type="EMBL" id="ADH87003.1"/>
    </source>
</evidence>
<dbReference type="RefSeq" id="WP_013164517.1">
    <property type="nucleotide sequence ID" value="NC_014216.1"/>
</dbReference>
<dbReference type="OrthoDB" id="155250at2"/>
<keyword evidence="3" id="KW-1185">Reference proteome</keyword>
<dbReference type="HOGENOM" id="CLU_1101485_0_0_7"/>
<dbReference type="Gene3D" id="1.10.3210.10">
    <property type="entry name" value="Hypothetical protein af1432"/>
    <property type="match status" value="1"/>
</dbReference>
<organism evidence="2 3">
    <name type="scientific">Desulfurivibrio alkaliphilus (strain DSM 19089 / UNIQEM U267 / AHT2)</name>
    <dbReference type="NCBI Taxonomy" id="589865"/>
    <lineage>
        <taxon>Bacteria</taxon>
        <taxon>Pseudomonadati</taxon>
        <taxon>Thermodesulfobacteriota</taxon>
        <taxon>Desulfobulbia</taxon>
        <taxon>Desulfobulbales</taxon>
        <taxon>Desulfobulbaceae</taxon>
        <taxon>Desulfurivibrio</taxon>
    </lineage>
</organism>
<evidence type="ECO:0000313" key="3">
    <source>
        <dbReference type="Proteomes" id="UP000001508"/>
    </source>
</evidence>
<reference evidence="3" key="1">
    <citation type="submission" date="2010-02" db="EMBL/GenBank/DDBJ databases">
        <title>Complete sequence of Desulfurivibrio alkaliphilus AHT2.</title>
        <authorList>
            <consortium name="US DOE Joint Genome Institute"/>
            <person name="Pitluck S."/>
            <person name="Chertkov O."/>
            <person name="Detter J.C."/>
            <person name="Han C."/>
            <person name="Tapia R."/>
            <person name="Larimer F."/>
            <person name="Land M."/>
            <person name="Hauser L."/>
            <person name="Kyrpides N."/>
            <person name="Mikhailova N."/>
            <person name="Sorokin D.Y."/>
            <person name="Muyzer G."/>
            <person name="Woyke T."/>
        </authorList>
    </citation>
    <scope>NUCLEOTIDE SEQUENCE [LARGE SCALE GENOMIC DNA]</scope>
    <source>
        <strain evidence="3">DSM 19089 / UNIQEM U267 / AHT2</strain>
    </source>
</reference>
<dbReference type="GO" id="GO:0016787">
    <property type="term" value="F:hydrolase activity"/>
    <property type="evidence" value="ECO:0007669"/>
    <property type="project" value="UniProtKB-KW"/>
</dbReference>
<dbReference type="EMBL" id="CP001940">
    <property type="protein sequence ID" value="ADH87003.1"/>
    <property type="molecule type" value="Genomic_DNA"/>
</dbReference>
<dbReference type="AlphaFoldDB" id="D6Z716"/>
<dbReference type="Pfam" id="PF01966">
    <property type="entry name" value="HD"/>
    <property type="match status" value="1"/>
</dbReference>